<dbReference type="Proteomes" id="UP000777935">
    <property type="component" value="Unassembled WGS sequence"/>
</dbReference>
<evidence type="ECO:0000313" key="2">
    <source>
        <dbReference type="EMBL" id="NSX56079.1"/>
    </source>
</evidence>
<accession>A0ABX2IZC8</accession>
<dbReference type="InterPro" id="IPR052158">
    <property type="entry name" value="INH-QAR"/>
</dbReference>
<dbReference type="Pfam" id="PF01965">
    <property type="entry name" value="DJ-1_PfpI"/>
    <property type="match status" value="1"/>
</dbReference>
<dbReference type="InterPro" id="IPR029062">
    <property type="entry name" value="Class_I_gatase-like"/>
</dbReference>
<proteinExistence type="predicted"/>
<organism evidence="2 3">
    <name type="scientific">Parasulfitobacter algicola</name>
    <dbReference type="NCBI Taxonomy" id="2614809"/>
    <lineage>
        <taxon>Bacteria</taxon>
        <taxon>Pseudomonadati</taxon>
        <taxon>Pseudomonadota</taxon>
        <taxon>Alphaproteobacteria</taxon>
        <taxon>Rhodobacterales</taxon>
        <taxon>Roseobacteraceae</taxon>
        <taxon>Parasulfitobacter</taxon>
    </lineage>
</organism>
<dbReference type="EMBL" id="JABUFE010000010">
    <property type="protein sequence ID" value="NSX56079.1"/>
    <property type="molecule type" value="Genomic_DNA"/>
</dbReference>
<gene>
    <name evidence="2" type="ORF">HRQ87_14875</name>
</gene>
<dbReference type="Gene3D" id="3.40.50.880">
    <property type="match status" value="1"/>
</dbReference>
<comment type="caution">
    <text evidence="2">The sequence shown here is derived from an EMBL/GenBank/DDBJ whole genome shotgun (WGS) entry which is preliminary data.</text>
</comment>
<dbReference type="PANTHER" id="PTHR43130">
    <property type="entry name" value="ARAC-FAMILY TRANSCRIPTIONAL REGULATOR"/>
    <property type="match status" value="1"/>
</dbReference>
<dbReference type="InterPro" id="IPR002818">
    <property type="entry name" value="DJ-1/PfpI"/>
</dbReference>
<dbReference type="SUPFAM" id="SSF52317">
    <property type="entry name" value="Class I glutamine amidotransferase-like"/>
    <property type="match status" value="1"/>
</dbReference>
<sequence>MAAGAMSSAPLRSAKAQMALPEGSARASLTQPIHDMSEWPAEWTGSESIVMLAYPGMTALDLVAPQYMFGSLWGATVKIAAKTLDPIVSDTRLTIMPDVTLDEADASPDVLFVPGGISGTLNAMEDPETISFLESRGAEARYVTSVCTGALLLGQAGLLDGYRAATHWLAMGSLDAFGAEAIDARVVRDRNRITGGGVTAGLDFGLTIVEELRGTEYAQSIQLLAEYAPEPPLSAGTLTSAPQEVSARMVAMFPGFDAHVRAIAATRL</sequence>
<evidence type="ECO:0000259" key="1">
    <source>
        <dbReference type="Pfam" id="PF01965"/>
    </source>
</evidence>
<reference evidence="2 3" key="1">
    <citation type="submission" date="2020-06" db="EMBL/GenBank/DDBJ databases">
        <title>Sulfitobacter algicola sp. nov., isolated from green algae.</title>
        <authorList>
            <person name="Wang C."/>
        </authorList>
    </citation>
    <scope>NUCLEOTIDE SEQUENCE [LARGE SCALE GENOMIC DNA]</scope>
    <source>
        <strain evidence="2 3">1151</strain>
    </source>
</reference>
<feature type="domain" description="DJ-1/PfpI" evidence="1">
    <location>
        <begin position="48"/>
        <end position="211"/>
    </location>
</feature>
<dbReference type="CDD" id="cd03139">
    <property type="entry name" value="GATase1_PfpI_2"/>
    <property type="match status" value="1"/>
</dbReference>
<protein>
    <submittedName>
        <fullName evidence="2">DJ-1/PfpI family protein</fullName>
    </submittedName>
</protein>
<keyword evidence="3" id="KW-1185">Reference proteome</keyword>
<evidence type="ECO:0000313" key="3">
    <source>
        <dbReference type="Proteomes" id="UP000777935"/>
    </source>
</evidence>
<name>A0ABX2IZC8_9RHOB</name>
<dbReference type="PANTHER" id="PTHR43130:SF2">
    <property type="entry name" value="DJ-1_PFPI DOMAIN-CONTAINING PROTEIN"/>
    <property type="match status" value="1"/>
</dbReference>